<dbReference type="InterPro" id="IPR000073">
    <property type="entry name" value="AB_hydrolase_1"/>
</dbReference>
<dbReference type="Gene3D" id="3.40.50.1820">
    <property type="entry name" value="alpha/beta hydrolase"/>
    <property type="match status" value="1"/>
</dbReference>
<reference evidence="2 3" key="1">
    <citation type="journal article" date="2014" name="Genome Biol. Evol.">
        <title>Comparative genomics and transcriptomics analyses reveal divergent lifestyle features of nematode endoparasitic fungus Hirsutella minnesotensis.</title>
        <authorList>
            <person name="Lai Y."/>
            <person name="Liu K."/>
            <person name="Zhang X."/>
            <person name="Zhang X."/>
            <person name="Li K."/>
            <person name="Wang N."/>
            <person name="Shu C."/>
            <person name="Wu Y."/>
            <person name="Wang C."/>
            <person name="Bushley K.E."/>
            <person name="Xiang M."/>
            <person name="Liu X."/>
        </authorList>
    </citation>
    <scope>NUCLEOTIDE SEQUENCE [LARGE SCALE GENOMIC DNA]</scope>
    <source>
        <strain evidence="2 3">3608</strain>
    </source>
</reference>
<name>A0A0F8A5J8_9HYPO</name>
<dbReference type="EMBL" id="KQ030517">
    <property type="protein sequence ID" value="KJZ75454.1"/>
    <property type="molecule type" value="Genomic_DNA"/>
</dbReference>
<organism evidence="2 3">
    <name type="scientific">Hirsutella minnesotensis 3608</name>
    <dbReference type="NCBI Taxonomy" id="1043627"/>
    <lineage>
        <taxon>Eukaryota</taxon>
        <taxon>Fungi</taxon>
        <taxon>Dikarya</taxon>
        <taxon>Ascomycota</taxon>
        <taxon>Pezizomycotina</taxon>
        <taxon>Sordariomycetes</taxon>
        <taxon>Hypocreomycetidae</taxon>
        <taxon>Hypocreales</taxon>
        <taxon>Ophiocordycipitaceae</taxon>
        <taxon>Hirsutella</taxon>
    </lineage>
</organism>
<dbReference type="Proteomes" id="UP000054481">
    <property type="component" value="Unassembled WGS sequence"/>
</dbReference>
<evidence type="ECO:0000313" key="3">
    <source>
        <dbReference type="Proteomes" id="UP000054481"/>
    </source>
</evidence>
<dbReference type="AlphaFoldDB" id="A0A0F8A5J8"/>
<gene>
    <name evidence="2" type="ORF">HIM_05150</name>
</gene>
<evidence type="ECO:0000313" key="2">
    <source>
        <dbReference type="EMBL" id="KJZ75454.1"/>
    </source>
</evidence>
<evidence type="ECO:0000259" key="1">
    <source>
        <dbReference type="Pfam" id="PF12697"/>
    </source>
</evidence>
<dbReference type="Pfam" id="PF12697">
    <property type="entry name" value="Abhydrolase_6"/>
    <property type="match status" value="1"/>
</dbReference>
<proteinExistence type="predicted"/>
<dbReference type="PANTHER" id="PTHR37017:SF3">
    <property type="entry name" value="AB HYDROLASE-1 DOMAIN-CONTAINING PROTEIN"/>
    <property type="match status" value="1"/>
</dbReference>
<dbReference type="OrthoDB" id="408373at2759"/>
<sequence length="256" mass="27144">MADNISLLFVPGAWHGPETWSSVITVIESRKMGYKCIAVELPSTTGDTSAGFGDDVKATQDRIEAEIRQGRNVILVVHSYGGQVGNSAVKGYTPTSPASSSGHVIGLAMMATGFTITGMSFLGGAGGKPPPQWTADTATGLATIVADARDMLYHDLPEEEGNSWVKRLRQQSLKALAEGGEFAYAGWKDVPCWFLVTLQDHALPAQVQKMFVEQAQAAGAAVTLREINSSHSPMISQPQETASFILEAASCLAETG</sequence>
<feature type="domain" description="AB hydrolase-1" evidence="1">
    <location>
        <begin position="7"/>
        <end position="243"/>
    </location>
</feature>
<keyword evidence="3" id="KW-1185">Reference proteome</keyword>
<accession>A0A0F8A5J8</accession>
<dbReference type="InterPro" id="IPR052897">
    <property type="entry name" value="Sec-Metab_Biosynth_Hydrolase"/>
</dbReference>
<protein>
    <recommendedName>
        <fullName evidence="1">AB hydrolase-1 domain-containing protein</fullName>
    </recommendedName>
</protein>
<dbReference type="InterPro" id="IPR029058">
    <property type="entry name" value="AB_hydrolase_fold"/>
</dbReference>
<dbReference type="SUPFAM" id="SSF53474">
    <property type="entry name" value="alpha/beta-Hydrolases"/>
    <property type="match status" value="1"/>
</dbReference>
<dbReference type="PANTHER" id="PTHR37017">
    <property type="entry name" value="AB HYDROLASE-1 DOMAIN-CONTAINING PROTEIN-RELATED"/>
    <property type="match status" value="1"/>
</dbReference>